<accession>A0A508WXS0</accession>
<dbReference type="EMBL" id="CABFNB010000103">
    <property type="protein sequence ID" value="VTZ62238.1"/>
    <property type="molecule type" value="Genomic_DNA"/>
</dbReference>
<gene>
    <name evidence="1" type="ORF">EMEDMD4_370102</name>
</gene>
<evidence type="ECO:0000313" key="1">
    <source>
        <dbReference type="EMBL" id="VTZ62238.1"/>
    </source>
</evidence>
<protein>
    <submittedName>
        <fullName evidence="1">Uncharacterized protein</fullName>
    </submittedName>
</protein>
<dbReference type="Proteomes" id="UP000507954">
    <property type="component" value="Unassembled WGS sequence"/>
</dbReference>
<proteinExistence type="predicted"/>
<organism evidence="1">
    <name type="scientific">Sinorhizobium medicae</name>
    <dbReference type="NCBI Taxonomy" id="110321"/>
    <lineage>
        <taxon>Bacteria</taxon>
        <taxon>Pseudomonadati</taxon>
        <taxon>Pseudomonadota</taxon>
        <taxon>Alphaproteobacteria</taxon>
        <taxon>Hyphomicrobiales</taxon>
        <taxon>Rhizobiaceae</taxon>
        <taxon>Sinorhizobium/Ensifer group</taxon>
        <taxon>Sinorhizobium</taxon>
    </lineage>
</organism>
<sequence>MPGGGFGEHALHIYAQVSPFSWIHFVPGAPDGGEPLANIIVRTRGEERSSGFVRSKGGGSPNHRCFVPVTRHQV</sequence>
<name>A0A508WXS0_9HYPH</name>
<dbReference type="AlphaFoldDB" id="A0A508WXS0"/>
<reference evidence="1" key="1">
    <citation type="submission" date="2019-06" db="EMBL/GenBank/DDBJ databases">
        <authorList>
            <person name="Le Quere A."/>
            <person name="Colella S."/>
        </authorList>
    </citation>
    <scope>NUCLEOTIDE SEQUENCE</scope>
    <source>
        <strain evidence="1">EmedicaeMD41</strain>
    </source>
</reference>